<feature type="transmembrane region" description="Helical" evidence="6">
    <location>
        <begin position="172"/>
        <end position="190"/>
    </location>
</feature>
<feature type="transmembrane region" description="Helical" evidence="6">
    <location>
        <begin position="202"/>
        <end position="219"/>
    </location>
</feature>
<keyword evidence="8" id="KW-1185">Reference proteome</keyword>
<evidence type="ECO:0000256" key="1">
    <source>
        <dbReference type="ARBA" id="ARBA00004141"/>
    </source>
</evidence>
<evidence type="ECO:0000313" key="8">
    <source>
        <dbReference type="Proteomes" id="UP001652642"/>
    </source>
</evidence>
<feature type="transmembrane region" description="Helical" evidence="6">
    <location>
        <begin position="365"/>
        <end position="386"/>
    </location>
</feature>
<dbReference type="GO" id="GO:0016020">
    <property type="term" value="C:membrane"/>
    <property type="evidence" value="ECO:0007669"/>
    <property type="project" value="UniProtKB-SubCell"/>
</dbReference>
<evidence type="ECO:0000256" key="6">
    <source>
        <dbReference type="SAM" id="Phobius"/>
    </source>
</evidence>
<evidence type="ECO:0000259" key="7">
    <source>
        <dbReference type="PROSITE" id="PS50850"/>
    </source>
</evidence>
<feature type="transmembrane region" description="Helical" evidence="6">
    <location>
        <begin position="519"/>
        <end position="542"/>
    </location>
</feature>
<feature type="transmembrane region" description="Helical" evidence="6">
    <location>
        <begin position="398"/>
        <end position="418"/>
    </location>
</feature>
<feature type="transmembrane region" description="Helical" evidence="6">
    <location>
        <begin position="255"/>
        <end position="278"/>
    </location>
</feature>
<dbReference type="InterPro" id="IPR036259">
    <property type="entry name" value="MFS_trans_sf"/>
</dbReference>
<evidence type="ECO:0000256" key="5">
    <source>
        <dbReference type="SAM" id="MobiDB-lite"/>
    </source>
</evidence>
<feature type="transmembrane region" description="Helical" evidence="6">
    <location>
        <begin position="284"/>
        <end position="306"/>
    </location>
</feature>
<accession>A0A6J0TDY7</accession>
<dbReference type="CDD" id="cd17377">
    <property type="entry name" value="MFS_SLC22A15"/>
    <property type="match status" value="1"/>
</dbReference>
<dbReference type="PROSITE" id="PS50850">
    <property type="entry name" value="MFS"/>
    <property type="match status" value="1"/>
</dbReference>
<organism evidence="8 9">
    <name type="scientific">Pogona vitticeps</name>
    <name type="common">central bearded dragon</name>
    <dbReference type="NCBI Taxonomy" id="103695"/>
    <lineage>
        <taxon>Eukaryota</taxon>
        <taxon>Metazoa</taxon>
        <taxon>Chordata</taxon>
        <taxon>Craniata</taxon>
        <taxon>Vertebrata</taxon>
        <taxon>Euteleostomi</taxon>
        <taxon>Lepidosauria</taxon>
        <taxon>Squamata</taxon>
        <taxon>Bifurcata</taxon>
        <taxon>Unidentata</taxon>
        <taxon>Episquamata</taxon>
        <taxon>Toxicofera</taxon>
        <taxon>Iguania</taxon>
        <taxon>Acrodonta</taxon>
        <taxon>Agamidae</taxon>
        <taxon>Amphibolurinae</taxon>
        <taxon>Pogona</taxon>
    </lineage>
</organism>
<feature type="transmembrane region" description="Helical" evidence="6">
    <location>
        <begin position="463"/>
        <end position="482"/>
    </location>
</feature>
<dbReference type="RefSeq" id="XP_020645210.2">
    <property type="nucleotide sequence ID" value="XM_020789551.2"/>
</dbReference>
<reference evidence="9" key="2">
    <citation type="submission" date="2025-08" db="UniProtKB">
        <authorList>
            <consortium name="RefSeq"/>
        </authorList>
    </citation>
    <scope>IDENTIFICATION</scope>
</reference>
<dbReference type="InParanoid" id="A0A6J0TDY7"/>
<feature type="compositionally biased region" description="Acidic residues" evidence="5">
    <location>
        <begin position="589"/>
        <end position="605"/>
    </location>
</feature>
<name>A0A6J0TDY7_9SAUR</name>
<dbReference type="Pfam" id="PF00083">
    <property type="entry name" value="Sugar_tr"/>
    <property type="match status" value="1"/>
</dbReference>
<dbReference type="KEGG" id="pvt:110076948"/>
<keyword evidence="4 6" id="KW-0472">Membrane</keyword>
<dbReference type="Proteomes" id="UP001652642">
    <property type="component" value="Chromosome 2"/>
</dbReference>
<dbReference type="InterPro" id="IPR020846">
    <property type="entry name" value="MFS_dom"/>
</dbReference>
<sequence>MLRSLDLKVDRSLKRELSSFLDREAVYGWNGLYIASLLTVWPRCPNQQAISSHSSFSSGRTSPAVQPQNSKHVCHAATKGWWQVPQATVQLYVASEAILIALVGATPPYHWDLEGTLTNQSRNNESTNEEGSFGKWLLTANGSEVQKHVHFSSNFTSIASEWFLIGNTSYKISAASSFFFCGVFVGVITFGQLSDHFGRKKVYLVGFALDIVFAVANGFSPSYEFFAVSRFFVGVMNGGMSLVAFVLLNECVGTAYWALAGSIGGLFFAVGIAQYALLGYLIRSWRMLAVVVNLEGTLVFLLSLFIPESPRWLYSQGRLGEAEDALYLIAKRNRKPKCIFSLKLPAEQSYKDGGSFLDLFRYKILLGRTLIMMFIWFVCSLVYYGLTLNVGDMSGSVYANLALSGLIEIPAYPLCIYLISKKWFGRKRTLAMFLSLGGLASLIVMFLPEKQDAGVLAVVNSRSLSLLGKLTISSAFNIVYIYTSELYPTVIRNVGMGVCSMFSRVGGIIAPFVPSLKYFQWYLPYIVFGVASLLSGLLSLLLPETLNSPLLETIADLQVCSYRKLGDEAISLQALEESHTGQDSTGSGSEDEEFYDADEETQMIK</sequence>
<protein>
    <submittedName>
        <fullName evidence="9">Solute carrier family 22 member 15 isoform X1</fullName>
    </submittedName>
</protein>
<feature type="transmembrane region" description="Helical" evidence="6">
    <location>
        <begin position="225"/>
        <end position="248"/>
    </location>
</feature>
<dbReference type="SUPFAM" id="SSF103473">
    <property type="entry name" value="MFS general substrate transporter"/>
    <property type="match status" value="1"/>
</dbReference>
<dbReference type="Gene3D" id="1.20.1250.20">
    <property type="entry name" value="MFS general substrate transporter like domains"/>
    <property type="match status" value="1"/>
</dbReference>
<evidence type="ECO:0000256" key="2">
    <source>
        <dbReference type="ARBA" id="ARBA00022692"/>
    </source>
</evidence>
<keyword evidence="2 6" id="KW-0812">Transmembrane</keyword>
<gene>
    <name evidence="9" type="primary">SLC22A15</name>
</gene>
<evidence type="ECO:0000256" key="3">
    <source>
        <dbReference type="ARBA" id="ARBA00022989"/>
    </source>
</evidence>
<dbReference type="GO" id="GO:0022857">
    <property type="term" value="F:transmembrane transporter activity"/>
    <property type="evidence" value="ECO:0007669"/>
    <property type="project" value="InterPro"/>
</dbReference>
<dbReference type="PANTHER" id="PTHR24064">
    <property type="entry name" value="SOLUTE CARRIER FAMILY 22 MEMBER"/>
    <property type="match status" value="1"/>
</dbReference>
<reference evidence="8" key="1">
    <citation type="submission" date="2025-05" db="UniProtKB">
        <authorList>
            <consortium name="RefSeq"/>
        </authorList>
    </citation>
    <scope>NUCLEOTIDE SEQUENCE [LARGE SCALE GENOMIC DNA]</scope>
</reference>
<dbReference type="InterPro" id="IPR005828">
    <property type="entry name" value="MFS_sugar_transport-like"/>
</dbReference>
<proteinExistence type="predicted"/>
<dbReference type="CTD" id="55356"/>
<feature type="region of interest" description="Disordered" evidence="5">
    <location>
        <begin position="576"/>
        <end position="605"/>
    </location>
</feature>
<feature type="transmembrane region" description="Helical" evidence="6">
    <location>
        <begin position="494"/>
        <end position="513"/>
    </location>
</feature>
<dbReference type="OrthoDB" id="5296287at2759"/>
<feature type="transmembrane region" description="Helical" evidence="6">
    <location>
        <begin position="430"/>
        <end position="448"/>
    </location>
</feature>
<feature type="domain" description="Major facilitator superfamily (MFS) profile" evidence="7">
    <location>
        <begin position="127"/>
        <end position="547"/>
    </location>
</feature>
<dbReference type="GeneID" id="110076948"/>
<keyword evidence="3 6" id="KW-1133">Transmembrane helix</keyword>
<dbReference type="AlphaFoldDB" id="A0A6J0TDY7"/>
<evidence type="ECO:0000256" key="4">
    <source>
        <dbReference type="ARBA" id="ARBA00023136"/>
    </source>
</evidence>
<comment type="subcellular location">
    <subcellularLocation>
        <location evidence="1">Membrane</location>
        <topology evidence="1">Multi-pass membrane protein</topology>
    </subcellularLocation>
</comment>
<evidence type="ECO:0000313" key="9">
    <source>
        <dbReference type="RefSeq" id="XP_020645210.2"/>
    </source>
</evidence>